<keyword evidence="2" id="KW-1185">Reference proteome</keyword>
<dbReference type="Proteomes" id="UP000198211">
    <property type="component" value="Unassembled WGS sequence"/>
</dbReference>
<dbReference type="AlphaFoldDB" id="A0A225V3M5"/>
<gene>
    <name evidence="1" type="ORF">PHMEG_00029432</name>
</gene>
<name>A0A225V3M5_9STRA</name>
<dbReference type="OrthoDB" id="125227at2759"/>
<sequence length="135" mass="15061">GWTSKAPSSRSLNSCYTYIRPGGRLDGDAGVDYLVGELAVVQYYSRELEMEAASAGLGISDATRSPDTEVDHGTSARIKHVLIQNVYVDKLVVFSLDKEKWMKAKEYHTVGAVYIIGTVRRQAKIRKYASLFQIR</sequence>
<proteinExistence type="predicted"/>
<feature type="non-terminal residue" evidence="1">
    <location>
        <position position="1"/>
    </location>
</feature>
<evidence type="ECO:0000313" key="2">
    <source>
        <dbReference type="Proteomes" id="UP000198211"/>
    </source>
</evidence>
<dbReference type="EMBL" id="NBNE01008376">
    <property type="protein sequence ID" value="OWY99548.1"/>
    <property type="molecule type" value="Genomic_DNA"/>
</dbReference>
<reference evidence="2" key="1">
    <citation type="submission" date="2017-03" db="EMBL/GenBank/DDBJ databases">
        <title>Phytopthora megakarya and P. palmivora, two closely related causual agents of cacao black pod achieved similar genome size and gene model numbers by different mechanisms.</title>
        <authorList>
            <person name="Ali S."/>
            <person name="Shao J."/>
            <person name="Larry D.J."/>
            <person name="Kronmiller B."/>
            <person name="Shen D."/>
            <person name="Strem M.D."/>
            <person name="Melnick R.L."/>
            <person name="Guiltinan M.J."/>
            <person name="Tyler B.M."/>
            <person name="Meinhardt L.W."/>
            <person name="Bailey B.A."/>
        </authorList>
    </citation>
    <scope>NUCLEOTIDE SEQUENCE [LARGE SCALE GENOMIC DNA]</scope>
    <source>
        <strain evidence="2">zdho120</strain>
    </source>
</reference>
<comment type="caution">
    <text evidence="1">The sequence shown here is derived from an EMBL/GenBank/DDBJ whole genome shotgun (WGS) entry which is preliminary data.</text>
</comment>
<evidence type="ECO:0000313" key="1">
    <source>
        <dbReference type="EMBL" id="OWY99548.1"/>
    </source>
</evidence>
<protein>
    <submittedName>
        <fullName evidence="1">Uncharacterized protein</fullName>
    </submittedName>
</protein>
<organism evidence="1 2">
    <name type="scientific">Phytophthora megakarya</name>
    <dbReference type="NCBI Taxonomy" id="4795"/>
    <lineage>
        <taxon>Eukaryota</taxon>
        <taxon>Sar</taxon>
        <taxon>Stramenopiles</taxon>
        <taxon>Oomycota</taxon>
        <taxon>Peronosporomycetes</taxon>
        <taxon>Peronosporales</taxon>
        <taxon>Peronosporaceae</taxon>
        <taxon>Phytophthora</taxon>
    </lineage>
</organism>
<accession>A0A225V3M5</accession>